<reference evidence="2 3" key="1">
    <citation type="submission" date="2019-03" db="EMBL/GenBank/DDBJ databases">
        <title>Three New Species of Nocardioides, Nocardioides euryhalodurans sp. nov., Nocardioides seonyuensis sp. nov. and Nocardioides eburneoflavus sp. nov., Iolated from Soil.</title>
        <authorList>
            <person name="Roh S.G."/>
            <person name="Lee C."/>
            <person name="Kim M.-K."/>
            <person name="Kim S.B."/>
        </authorList>
    </citation>
    <scope>NUCLEOTIDE SEQUENCE [LARGE SCALE GENOMIC DNA]</scope>
    <source>
        <strain evidence="2 3">MMS17-SY117</strain>
    </source>
</reference>
<dbReference type="RefSeq" id="WP_135074496.1">
    <property type="nucleotide sequence ID" value="NZ_CP038267.1"/>
</dbReference>
<dbReference type="Proteomes" id="UP000294894">
    <property type="component" value="Chromosome"/>
</dbReference>
<evidence type="ECO:0000256" key="1">
    <source>
        <dbReference type="SAM" id="Phobius"/>
    </source>
</evidence>
<keyword evidence="3" id="KW-1185">Reference proteome</keyword>
<evidence type="ECO:0000313" key="2">
    <source>
        <dbReference type="EMBL" id="QBR91661.1"/>
    </source>
</evidence>
<gene>
    <name evidence="2" type="ORF">EXE57_04815</name>
</gene>
<keyword evidence="1" id="KW-1133">Transmembrane helix</keyword>
<feature type="transmembrane region" description="Helical" evidence="1">
    <location>
        <begin position="35"/>
        <end position="55"/>
    </location>
</feature>
<proteinExistence type="predicted"/>
<organism evidence="2 3">
    <name type="scientific">Nocardioides euryhalodurans</name>
    <dbReference type="NCBI Taxonomy" id="2518370"/>
    <lineage>
        <taxon>Bacteria</taxon>
        <taxon>Bacillati</taxon>
        <taxon>Actinomycetota</taxon>
        <taxon>Actinomycetes</taxon>
        <taxon>Propionibacteriales</taxon>
        <taxon>Nocardioidaceae</taxon>
        <taxon>Nocardioides</taxon>
    </lineage>
</organism>
<keyword evidence="1" id="KW-0472">Membrane</keyword>
<dbReference type="AlphaFoldDB" id="A0A4P7GJ56"/>
<accession>A0A4P7GJ56</accession>
<feature type="transmembrane region" description="Helical" evidence="1">
    <location>
        <begin position="100"/>
        <end position="120"/>
    </location>
</feature>
<dbReference type="KEGG" id="noy:EXE57_04815"/>
<keyword evidence="1" id="KW-0812">Transmembrane</keyword>
<dbReference type="EMBL" id="CP038267">
    <property type="protein sequence ID" value="QBR91661.1"/>
    <property type="molecule type" value="Genomic_DNA"/>
</dbReference>
<evidence type="ECO:0000313" key="3">
    <source>
        <dbReference type="Proteomes" id="UP000294894"/>
    </source>
</evidence>
<name>A0A4P7GJ56_9ACTN</name>
<sequence length="123" mass="12816">MTTLAWVAAATLVALAVLAVVASRVPALDRPVRTAVLVAELALVVLVVAELVRVLAADPADRPDSMLTHVGYAVATVGLVPTLVLRRPDPEDPDGPVEPASMWVVAIALLAVAVCVVRLVQTR</sequence>
<protein>
    <submittedName>
        <fullName evidence="2">Uncharacterized protein</fullName>
    </submittedName>
</protein>